<dbReference type="InterPro" id="IPR017939">
    <property type="entry name" value="G-Glutamylcylcotransferase"/>
</dbReference>
<feature type="domain" description="Gamma-glutamylcyclotransferase AIG2-like" evidence="4">
    <location>
        <begin position="30"/>
        <end position="139"/>
    </location>
</feature>
<protein>
    <submittedName>
        <fullName evidence="5">Gamma-glutamylcyclotransferase</fullName>
    </submittedName>
</protein>
<dbReference type="Gene3D" id="3.10.490.10">
    <property type="entry name" value="Gamma-glutamyl cyclotransferase-like"/>
    <property type="match status" value="1"/>
</dbReference>
<organism evidence="5 6">
    <name type="scientific">Clostridium fessum</name>
    <dbReference type="NCBI Taxonomy" id="2126740"/>
    <lineage>
        <taxon>Bacteria</taxon>
        <taxon>Bacillati</taxon>
        <taxon>Bacillota</taxon>
        <taxon>Clostridia</taxon>
        <taxon>Eubacteriales</taxon>
        <taxon>Clostridiaceae</taxon>
        <taxon>Clostridium</taxon>
    </lineage>
</organism>
<gene>
    <name evidence="5" type="ORF">C7U56_04000</name>
</gene>
<dbReference type="PANTHER" id="PTHR12935">
    <property type="entry name" value="GAMMA-GLUTAMYLCYCLOTRANSFERASE"/>
    <property type="match status" value="1"/>
</dbReference>
<evidence type="ECO:0000313" key="5">
    <source>
        <dbReference type="EMBL" id="PST39086.1"/>
    </source>
</evidence>
<dbReference type="Proteomes" id="UP000241048">
    <property type="component" value="Unassembled WGS sequence"/>
</dbReference>
<evidence type="ECO:0000256" key="3">
    <source>
        <dbReference type="PIRSR" id="PIRSR617939-2"/>
    </source>
</evidence>
<name>A0A2T3FUX0_9CLOT</name>
<dbReference type="InterPro" id="IPR009288">
    <property type="entry name" value="AIG2-like_dom"/>
</dbReference>
<dbReference type="PANTHER" id="PTHR12935:SF0">
    <property type="entry name" value="GAMMA-GLUTAMYLCYCLOTRANSFERASE"/>
    <property type="match status" value="1"/>
</dbReference>
<reference evidence="5 6" key="1">
    <citation type="submission" date="2018-03" db="EMBL/GenBank/DDBJ databases">
        <title>Lachnoclostridium SNUG30386 gen.nov., sp.nov., isolated from human faeces.</title>
        <authorList>
            <person name="Seo B."/>
            <person name="Jeon K."/>
            <person name="Ko G."/>
        </authorList>
    </citation>
    <scope>NUCLEOTIDE SEQUENCE [LARGE SCALE GENOMIC DNA]</scope>
    <source>
        <strain evidence="5 6">SNUG30386</strain>
    </source>
</reference>
<dbReference type="GO" id="GO:0016740">
    <property type="term" value="F:transferase activity"/>
    <property type="evidence" value="ECO:0007669"/>
    <property type="project" value="UniProtKB-KW"/>
</dbReference>
<accession>A0A2T3FUX0</accession>
<evidence type="ECO:0000313" key="6">
    <source>
        <dbReference type="Proteomes" id="UP000241048"/>
    </source>
</evidence>
<keyword evidence="1" id="KW-0456">Lyase</keyword>
<dbReference type="Pfam" id="PF06094">
    <property type="entry name" value="GGACT"/>
    <property type="match status" value="1"/>
</dbReference>
<feature type="binding site" evidence="3">
    <location>
        <position position="148"/>
    </location>
    <ligand>
        <name>substrate</name>
    </ligand>
</feature>
<keyword evidence="6" id="KW-1185">Reference proteome</keyword>
<feature type="active site" description="Proton acceptor" evidence="2">
    <location>
        <position position="101"/>
    </location>
</feature>
<evidence type="ECO:0000256" key="1">
    <source>
        <dbReference type="ARBA" id="ARBA00023239"/>
    </source>
</evidence>
<feature type="binding site" evidence="3">
    <location>
        <begin position="29"/>
        <end position="34"/>
    </location>
    <ligand>
        <name>substrate</name>
    </ligand>
</feature>
<dbReference type="GO" id="GO:0003839">
    <property type="term" value="F:gamma-glutamylcyclotransferase activity"/>
    <property type="evidence" value="ECO:0007669"/>
    <property type="project" value="InterPro"/>
</dbReference>
<proteinExistence type="predicted"/>
<dbReference type="CDD" id="cd06661">
    <property type="entry name" value="GGCT_like"/>
    <property type="match status" value="1"/>
</dbReference>
<keyword evidence="5" id="KW-0808">Transferase</keyword>
<dbReference type="InterPro" id="IPR013024">
    <property type="entry name" value="GGCT-like"/>
</dbReference>
<sequence length="188" mass="22054">MIFRAWNSLAGRTVRRMFELISRSPSRYYLAYGSNLDMERMGKRCPYAVVVGTTEIKGYRLLFKKSKTGCYATIEQDANESVPAVVWKLSEYDELLLDRYEGCPRYYYKKQFQLPVWNLNGNRMKKAKPCIAYVMHEDRRLGCPDAEYFELLRGGYSDWEFPLDTLKRGLTASIGRAEAIRYLKKQMM</sequence>
<dbReference type="SUPFAM" id="SSF110857">
    <property type="entry name" value="Gamma-glutamyl cyclotransferase-like"/>
    <property type="match status" value="1"/>
</dbReference>
<dbReference type="EMBL" id="PYLO01000001">
    <property type="protein sequence ID" value="PST39086.1"/>
    <property type="molecule type" value="Genomic_DNA"/>
</dbReference>
<dbReference type="AlphaFoldDB" id="A0A2T3FUX0"/>
<dbReference type="InterPro" id="IPR036568">
    <property type="entry name" value="GGCT-like_sf"/>
</dbReference>
<evidence type="ECO:0000259" key="4">
    <source>
        <dbReference type="Pfam" id="PF06094"/>
    </source>
</evidence>
<comment type="caution">
    <text evidence="5">The sequence shown here is derived from an EMBL/GenBank/DDBJ whole genome shotgun (WGS) entry which is preliminary data.</text>
</comment>
<evidence type="ECO:0000256" key="2">
    <source>
        <dbReference type="PIRSR" id="PIRSR617939-1"/>
    </source>
</evidence>